<dbReference type="InterPro" id="IPR032816">
    <property type="entry name" value="VTT_dom"/>
</dbReference>
<comment type="caution">
    <text evidence="8">The sequence shown here is derived from an EMBL/GenBank/DDBJ whole genome shotgun (WGS) entry which is preliminary data.</text>
</comment>
<feature type="transmembrane region" description="Helical" evidence="6">
    <location>
        <begin position="160"/>
        <end position="185"/>
    </location>
</feature>
<name>A0A2W4EE26_9HYPH</name>
<feature type="transmembrane region" description="Helical" evidence="6">
    <location>
        <begin position="39"/>
        <end position="57"/>
    </location>
</feature>
<feature type="domain" description="VTT" evidence="7">
    <location>
        <begin position="58"/>
        <end position="178"/>
    </location>
</feature>
<evidence type="ECO:0000256" key="1">
    <source>
        <dbReference type="ARBA" id="ARBA00004651"/>
    </source>
</evidence>
<evidence type="ECO:0000256" key="5">
    <source>
        <dbReference type="ARBA" id="ARBA00023136"/>
    </source>
</evidence>
<dbReference type="PANTHER" id="PTHR42709">
    <property type="entry name" value="ALKALINE PHOSPHATASE LIKE PROTEIN"/>
    <property type="match status" value="1"/>
</dbReference>
<evidence type="ECO:0000256" key="4">
    <source>
        <dbReference type="ARBA" id="ARBA00022989"/>
    </source>
</evidence>
<dbReference type="OrthoDB" id="9813426at2"/>
<evidence type="ECO:0000256" key="2">
    <source>
        <dbReference type="ARBA" id="ARBA00022475"/>
    </source>
</evidence>
<reference evidence="8 9" key="1">
    <citation type="journal article" date="2018" name="Sci. Rep.">
        <title>Rhizobium tumorigenes sp. nov., a novel plant tumorigenic bacterium isolated from cane gall tumors on thornless blackberry.</title>
        <authorList>
            <person name="Kuzmanovi N."/>
            <person name="Smalla K."/>
            <person name="Gronow S."/>
            <person name="PuBawska J."/>
        </authorList>
    </citation>
    <scope>NUCLEOTIDE SEQUENCE [LARGE SCALE GENOMIC DNA]</scope>
    <source>
        <strain evidence="8 9">CCBAU 85046</strain>
    </source>
</reference>
<keyword evidence="2" id="KW-1003">Cell membrane</keyword>
<protein>
    <submittedName>
        <fullName evidence="8">DedA family protein</fullName>
    </submittedName>
</protein>
<proteinExistence type="predicted"/>
<accession>A0A2W4EE26</accession>
<dbReference type="Pfam" id="PF09335">
    <property type="entry name" value="VTT_dom"/>
    <property type="match status" value="1"/>
</dbReference>
<sequence>MRAESGVSASQILQLNHESHHLSFLHDAWSAIGTYLHQYGLLTLFIIIYFESLGVPLPGESALVSASLLASRQDLAIVDVCLAVWVAAVLGDFTGYLIGRFGGRPILERYGWLVKLTPDRLHKLEEVFRAKGAIIVVTARFFVILRQLNGLVAGSMDMPWLRFVIANMVGAALWVGVWGLGPYFFGDFVGHWFGELRQML</sequence>
<evidence type="ECO:0000256" key="3">
    <source>
        <dbReference type="ARBA" id="ARBA00022692"/>
    </source>
</evidence>
<evidence type="ECO:0000313" key="8">
    <source>
        <dbReference type="EMBL" id="PZM09640.1"/>
    </source>
</evidence>
<dbReference type="InterPro" id="IPR051311">
    <property type="entry name" value="DedA_domain"/>
</dbReference>
<evidence type="ECO:0000256" key="6">
    <source>
        <dbReference type="SAM" id="Phobius"/>
    </source>
</evidence>
<feature type="transmembrane region" description="Helical" evidence="6">
    <location>
        <begin position="77"/>
        <end position="99"/>
    </location>
</feature>
<gene>
    <name evidence="8" type="ORF">CPY51_25490</name>
</gene>
<dbReference type="GO" id="GO:0005886">
    <property type="term" value="C:plasma membrane"/>
    <property type="evidence" value="ECO:0007669"/>
    <property type="project" value="UniProtKB-SubCell"/>
</dbReference>
<dbReference type="AlphaFoldDB" id="A0A2W4EE26"/>
<evidence type="ECO:0000259" key="7">
    <source>
        <dbReference type="Pfam" id="PF09335"/>
    </source>
</evidence>
<dbReference type="EMBL" id="PCDP01000059">
    <property type="protein sequence ID" value="PZM09640.1"/>
    <property type="molecule type" value="Genomic_DNA"/>
</dbReference>
<comment type="subcellular location">
    <subcellularLocation>
        <location evidence="1">Cell membrane</location>
        <topology evidence="1">Multi-pass membrane protein</topology>
    </subcellularLocation>
</comment>
<keyword evidence="5 6" id="KW-0472">Membrane</keyword>
<organism evidence="8 9">
    <name type="scientific">Rhizobium tubonense</name>
    <dbReference type="NCBI Taxonomy" id="484088"/>
    <lineage>
        <taxon>Bacteria</taxon>
        <taxon>Pseudomonadati</taxon>
        <taxon>Pseudomonadota</taxon>
        <taxon>Alphaproteobacteria</taxon>
        <taxon>Hyphomicrobiales</taxon>
        <taxon>Rhizobiaceae</taxon>
        <taxon>Rhizobium/Agrobacterium group</taxon>
        <taxon>Rhizobium</taxon>
    </lineage>
</organism>
<keyword evidence="3 6" id="KW-0812">Transmembrane</keyword>
<dbReference type="PANTHER" id="PTHR42709:SF6">
    <property type="entry name" value="UNDECAPRENYL PHOSPHATE TRANSPORTER A"/>
    <property type="match status" value="1"/>
</dbReference>
<evidence type="ECO:0000313" key="9">
    <source>
        <dbReference type="Proteomes" id="UP000248925"/>
    </source>
</evidence>
<keyword evidence="4 6" id="KW-1133">Transmembrane helix</keyword>
<keyword evidence="9" id="KW-1185">Reference proteome</keyword>
<dbReference type="Proteomes" id="UP000248925">
    <property type="component" value="Unassembled WGS sequence"/>
</dbReference>